<feature type="transmembrane region" description="Helical" evidence="1">
    <location>
        <begin position="7"/>
        <end position="27"/>
    </location>
</feature>
<proteinExistence type="predicted"/>
<feature type="transmembrane region" description="Helical" evidence="1">
    <location>
        <begin position="71"/>
        <end position="91"/>
    </location>
</feature>
<dbReference type="AlphaFoldDB" id="A0A6C0CA79"/>
<feature type="transmembrane region" description="Helical" evidence="1">
    <location>
        <begin position="39"/>
        <end position="59"/>
    </location>
</feature>
<name>A0A6C0CA79_9ZZZZ</name>
<accession>A0A6C0CA79</accession>
<organism evidence="2">
    <name type="scientific">viral metagenome</name>
    <dbReference type="NCBI Taxonomy" id="1070528"/>
    <lineage>
        <taxon>unclassified sequences</taxon>
        <taxon>metagenomes</taxon>
        <taxon>organismal metagenomes</taxon>
    </lineage>
</organism>
<evidence type="ECO:0000313" key="2">
    <source>
        <dbReference type="EMBL" id="QHT00414.1"/>
    </source>
</evidence>
<reference evidence="2" key="1">
    <citation type="journal article" date="2020" name="Nature">
        <title>Giant virus diversity and host interactions through global metagenomics.</title>
        <authorList>
            <person name="Schulz F."/>
            <person name="Roux S."/>
            <person name="Paez-Espino D."/>
            <person name="Jungbluth S."/>
            <person name="Walsh D.A."/>
            <person name="Denef V.J."/>
            <person name="McMahon K.D."/>
            <person name="Konstantinidis K.T."/>
            <person name="Eloe-Fadrosh E.A."/>
            <person name="Kyrpides N.C."/>
            <person name="Woyke T."/>
        </authorList>
    </citation>
    <scope>NUCLEOTIDE SEQUENCE</scope>
    <source>
        <strain evidence="2">GVMAG-M-3300020192-26</strain>
    </source>
</reference>
<dbReference type="EMBL" id="MN739355">
    <property type="protein sequence ID" value="QHT00414.1"/>
    <property type="molecule type" value="Genomic_DNA"/>
</dbReference>
<protein>
    <submittedName>
        <fullName evidence="2">Uncharacterized protein</fullName>
    </submittedName>
</protein>
<keyword evidence="1" id="KW-0812">Transmembrane</keyword>
<evidence type="ECO:0000256" key="1">
    <source>
        <dbReference type="SAM" id="Phobius"/>
    </source>
</evidence>
<sequence>MERRTKIILGITNLNCFFCGLISNFYQNGKLEIPNRLHGIIHVIVSMLCGYIGCNAVLFGKLPAFAIINPIILCLSLNMLFSNKIYLFVVLEKIEKNNNITCG</sequence>
<keyword evidence="1" id="KW-0472">Membrane</keyword>
<keyword evidence="1" id="KW-1133">Transmembrane helix</keyword>